<keyword evidence="2" id="KW-1185">Reference proteome</keyword>
<organism evidence="1 2">
    <name type="scientific">Cephalotus follicularis</name>
    <name type="common">Albany pitcher plant</name>
    <dbReference type="NCBI Taxonomy" id="3775"/>
    <lineage>
        <taxon>Eukaryota</taxon>
        <taxon>Viridiplantae</taxon>
        <taxon>Streptophyta</taxon>
        <taxon>Embryophyta</taxon>
        <taxon>Tracheophyta</taxon>
        <taxon>Spermatophyta</taxon>
        <taxon>Magnoliopsida</taxon>
        <taxon>eudicotyledons</taxon>
        <taxon>Gunneridae</taxon>
        <taxon>Pentapetalae</taxon>
        <taxon>rosids</taxon>
        <taxon>fabids</taxon>
        <taxon>Oxalidales</taxon>
        <taxon>Cephalotaceae</taxon>
        <taxon>Cephalotus</taxon>
    </lineage>
</organism>
<sequence length="168" mass="19789">MGRSRKAMFQTIKDRVWAKLQGWKEKLLSKAGREVLIKVVTQAIPTYAMGVFKLLLCLCEDLNRMVSNFWWGQQSDASKIHWIAWQKLCQPKSKGGLGFRDLRAFNLAMLAKQGWKLEKEEDSLCFKIMKAKYFQSYKYFVARLGRNPFVYLEKNIFLIFLCLVKFKK</sequence>
<name>A0A1Q3CFB8_CEPFO</name>
<dbReference type="STRING" id="3775.A0A1Q3CFB8"/>
<reference evidence="2" key="1">
    <citation type="submission" date="2016-04" db="EMBL/GenBank/DDBJ databases">
        <title>Cephalotus genome sequencing.</title>
        <authorList>
            <person name="Fukushima K."/>
            <person name="Hasebe M."/>
            <person name="Fang X."/>
        </authorList>
    </citation>
    <scope>NUCLEOTIDE SEQUENCE [LARGE SCALE GENOMIC DNA]</scope>
    <source>
        <strain evidence="2">cv. St1</strain>
    </source>
</reference>
<proteinExistence type="predicted"/>
<accession>A0A1Q3CFB8</accession>
<dbReference type="EMBL" id="BDDD01001889">
    <property type="protein sequence ID" value="GAV78934.1"/>
    <property type="molecule type" value="Genomic_DNA"/>
</dbReference>
<evidence type="ECO:0000313" key="1">
    <source>
        <dbReference type="EMBL" id="GAV78934.1"/>
    </source>
</evidence>
<dbReference type="Proteomes" id="UP000187406">
    <property type="component" value="Unassembled WGS sequence"/>
</dbReference>
<gene>
    <name evidence="1" type="ORF">CFOL_v3_22399</name>
</gene>
<dbReference type="OrthoDB" id="1938246at2759"/>
<dbReference type="PANTHER" id="PTHR33116">
    <property type="entry name" value="REVERSE TRANSCRIPTASE ZINC-BINDING DOMAIN-CONTAINING PROTEIN-RELATED-RELATED"/>
    <property type="match status" value="1"/>
</dbReference>
<evidence type="ECO:0000313" key="2">
    <source>
        <dbReference type="Proteomes" id="UP000187406"/>
    </source>
</evidence>
<dbReference type="PANTHER" id="PTHR33116:SF86">
    <property type="entry name" value="REVERSE TRANSCRIPTASE DOMAIN-CONTAINING PROTEIN"/>
    <property type="match status" value="1"/>
</dbReference>
<protein>
    <recommendedName>
        <fullName evidence="3">Zf-RVT domain-containing protein</fullName>
    </recommendedName>
</protein>
<comment type="caution">
    <text evidence="1">The sequence shown here is derived from an EMBL/GenBank/DDBJ whole genome shotgun (WGS) entry which is preliminary data.</text>
</comment>
<evidence type="ECO:0008006" key="3">
    <source>
        <dbReference type="Google" id="ProtNLM"/>
    </source>
</evidence>
<dbReference type="InParanoid" id="A0A1Q3CFB8"/>
<dbReference type="AlphaFoldDB" id="A0A1Q3CFB8"/>